<name>A0A916K6X0_9BACL</name>
<keyword evidence="2" id="KW-0731">Sigma factor</keyword>
<dbReference type="AlphaFoldDB" id="A0A916K6X0"/>
<evidence type="ECO:0000256" key="3">
    <source>
        <dbReference type="ARBA" id="ARBA00023163"/>
    </source>
</evidence>
<keyword evidence="3" id="KW-0804">Transcription</keyword>
<dbReference type="GO" id="GO:0006352">
    <property type="term" value="P:DNA-templated transcription initiation"/>
    <property type="evidence" value="ECO:0007669"/>
    <property type="project" value="InterPro"/>
</dbReference>
<dbReference type="InterPro" id="IPR014284">
    <property type="entry name" value="RNA_pol_sigma-70_dom"/>
</dbReference>
<dbReference type="Proteomes" id="UP000693672">
    <property type="component" value="Unassembled WGS sequence"/>
</dbReference>
<dbReference type="Pfam" id="PF04542">
    <property type="entry name" value="Sigma70_r2"/>
    <property type="match status" value="1"/>
</dbReference>
<dbReference type="InterPro" id="IPR007627">
    <property type="entry name" value="RNA_pol_sigma70_r2"/>
</dbReference>
<gene>
    <name evidence="6" type="primary">rpoE_1</name>
    <name evidence="6" type="ORF">PAESOLCIP111_05120</name>
</gene>
<keyword evidence="7" id="KW-1185">Reference proteome</keyword>
<comment type="caution">
    <text evidence="6">The sequence shown here is derived from an EMBL/GenBank/DDBJ whole genome shotgun (WGS) entry which is preliminary data.</text>
</comment>
<dbReference type="NCBIfam" id="TIGR02937">
    <property type="entry name" value="sigma70-ECF"/>
    <property type="match status" value="1"/>
</dbReference>
<evidence type="ECO:0000313" key="6">
    <source>
        <dbReference type="EMBL" id="CAG7646234.1"/>
    </source>
</evidence>
<evidence type="ECO:0000313" key="7">
    <source>
        <dbReference type="Proteomes" id="UP000693672"/>
    </source>
</evidence>
<dbReference type="PANTHER" id="PTHR43133:SF62">
    <property type="entry name" value="RNA POLYMERASE SIGMA FACTOR SIGZ"/>
    <property type="match status" value="1"/>
</dbReference>
<dbReference type="Pfam" id="PF04545">
    <property type="entry name" value="Sigma70_r4"/>
    <property type="match status" value="1"/>
</dbReference>
<accession>A0A916K6X0</accession>
<dbReference type="GO" id="GO:0016987">
    <property type="term" value="F:sigma factor activity"/>
    <property type="evidence" value="ECO:0007669"/>
    <property type="project" value="UniProtKB-KW"/>
</dbReference>
<dbReference type="InterPro" id="IPR039425">
    <property type="entry name" value="RNA_pol_sigma-70-like"/>
</dbReference>
<evidence type="ECO:0000256" key="2">
    <source>
        <dbReference type="ARBA" id="ARBA00023082"/>
    </source>
</evidence>
<dbReference type="InterPro" id="IPR007630">
    <property type="entry name" value="RNA_pol_sigma70_r4"/>
</dbReference>
<evidence type="ECO:0000259" key="4">
    <source>
        <dbReference type="Pfam" id="PF04542"/>
    </source>
</evidence>
<dbReference type="EMBL" id="CAJVAS010000034">
    <property type="protein sequence ID" value="CAG7646234.1"/>
    <property type="molecule type" value="Genomic_DNA"/>
</dbReference>
<dbReference type="RefSeq" id="WP_218094838.1">
    <property type="nucleotide sequence ID" value="NZ_CAJVAS010000034.1"/>
</dbReference>
<proteinExistence type="predicted"/>
<keyword evidence="1" id="KW-0805">Transcription regulation</keyword>
<feature type="domain" description="RNA polymerase sigma-70 region 4" evidence="5">
    <location>
        <begin position="134"/>
        <end position="180"/>
    </location>
</feature>
<dbReference type="PANTHER" id="PTHR43133">
    <property type="entry name" value="RNA POLYMERASE ECF-TYPE SIGMA FACTO"/>
    <property type="match status" value="1"/>
</dbReference>
<reference evidence="6" key="1">
    <citation type="submission" date="2021-06" db="EMBL/GenBank/DDBJ databases">
        <authorList>
            <person name="Criscuolo A."/>
        </authorList>
    </citation>
    <scope>NUCLEOTIDE SEQUENCE</scope>
    <source>
        <strain evidence="6">CIP111600</strain>
    </source>
</reference>
<feature type="domain" description="RNA polymerase sigma-70 region 2" evidence="4">
    <location>
        <begin position="24"/>
        <end position="92"/>
    </location>
</feature>
<organism evidence="6 7">
    <name type="scientific">Paenibacillus solanacearum</name>
    <dbReference type="NCBI Taxonomy" id="2048548"/>
    <lineage>
        <taxon>Bacteria</taxon>
        <taxon>Bacillati</taxon>
        <taxon>Bacillota</taxon>
        <taxon>Bacilli</taxon>
        <taxon>Bacillales</taxon>
        <taxon>Paenibacillaceae</taxon>
        <taxon>Paenibacillus</taxon>
    </lineage>
</organism>
<evidence type="ECO:0000256" key="1">
    <source>
        <dbReference type="ARBA" id="ARBA00023015"/>
    </source>
</evidence>
<evidence type="ECO:0000259" key="5">
    <source>
        <dbReference type="Pfam" id="PF04545"/>
    </source>
</evidence>
<sequence>MQQFSDEQLMRMIMEKQSAALEEMYDRYAKLVYSFAMKANKDTQFAKEVVQLVFTRLWTTSKGYDPQKGQFVNWLLTVTRNVSIDQLRKLKKQAAIVPYEPSDWERLPDDPHGHPEEIISRKWRKQHIEQAYRHLSDSQVRLIQALYWEGYTLSEIAERSGEPLGTVKSRLHQTLKVLRKHLGSARGEGFE</sequence>
<protein>
    <submittedName>
        <fullName evidence="6">ECF RNA polymerase sigma factor RpoE</fullName>
    </submittedName>
</protein>